<sequence>MHACNNEALQPQTESGDFSQQLLGAIMTHNVKNFGGLS</sequence>
<evidence type="ECO:0000313" key="1">
    <source>
        <dbReference type="EMBL" id="JAH50266.1"/>
    </source>
</evidence>
<accession>A0A0E9T9H3</accession>
<organism evidence="1">
    <name type="scientific">Anguilla anguilla</name>
    <name type="common">European freshwater eel</name>
    <name type="synonym">Muraena anguilla</name>
    <dbReference type="NCBI Taxonomy" id="7936"/>
    <lineage>
        <taxon>Eukaryota</taxon>
        <taxon>Metazoa</taxon>
        <taxon>Chordata</taxon>
        <taxon>Craniata</taxon>
        <taxon>Vertebrata</taxon>
        <taxon>Euteleostomi</taxon>
        <taxon>Actinopterygii</taxon>
        <taxon>Neopterygii</taxon>
        <taxon>Teleostei</taxon>
        <taxon>Anguilliformes</taxon>
        <taxon>Anguillidae</taxon>
        <taxon>Anguilla</taxon>
    </lineage>
</organism>
<dbReference type="AlphaFoldDB" id="A0A0E9T9H3"/>
<protein>
    <submittedName>
        <fullName evidence="1">Uncharacterized protein</fullName>
    </submittedName>
</protein>
<name>A0A0E9T9H3_ANGAN</name>
<reference evidence="1" key="2">
    <citation type="journal article" date="2015" name="Fish Shellfish Immunol.">
        <title>Early steps in the European eel (Anguilla anguilla)-Vibrio vulnificus interaction in the gills: Role of the RtxA13 toxin.</title>
        <authorList>
            <person name="Callol A."/>
            <person name="Pajuelo D."/>
            <person name="Ebbesson L."/>
            <person name="Teles M."/>
            <person name="MacKenzie S."/>
            <person name="Amaro C."/>
        </authorList>
    </citation>
    <scope>NUCLEOTIDE SEQUENCE</scope>
</reference>
<reference evidence="1" key="1">
    <citation type="submission" date="2014-11" db="EMBL/GenBank/DDBJ databases">
        <authorList>
            <person name="Amaro Gonzalez C."/>
        </authorList>
    </citation>
    <scope>NUCLEOTIDE SEQUENCE</scope>
</reference>
<proteinExistence type="predicted"/>
<dbReference type="EMBL" id="GBXM01058311">
    <property type="protein sequence ID" value="JAH50266.1"/>
    <property type="molecule type" value="Transcribed_RNA"/>
</dbReference>